<keyword evidence="5" id="KW-1185">Reference proteome</keyword>
<feature type="signal peptide" evidence="3">
    <location>
        <begin position="1"/>
        <end position="22"/>
    </location>
</feature>
<dbReference type="GO" id="GO:0052757">
    <property type="term" value="F:chondroitin hydrolase activity"/>
    <property type="evidence" value="ECO:0007669"/>
    <property type="project" value="TreeGrafter"/>
</dbReference>
<dbReference type="PANTHER" id="PTHR36845:SF1">
    <property type="entry name" value="HYDROLASE, PUTATIVE (AFU_ORTHOLOGUE AFUA_7G05090)-RELATED"/>
    <property type="match status" value="1"/>
</dbReference>
<evidence type="ECO:0000313" key="4">
    <source>
        <dbReference type="EMBL" id="MEN7550693.1"/>
    </source>
</evidence>
<keyword evidence="3" id="KW-0732">Signal</keyword>
<gene>
    <name evidence="4" type="ORF">AAG747_22425</name>
</gene>
<evidence type="ECO:0000256" key="2">
    <source>
        <dbReference type="ARBA" id="ARBA00038358"/>
    </source>
</evidence>
<dbReference type="Gene3D" id="1.50.10.10">
    <property type="match status" value="1"/>
</dbReference>
<proteinExistence type="inferred from homology"/>
<comment type="caution">
    <text evidence="4">The sequence shown here is derived from an EMBL/GenBank/DDBJ whole genome shotgun (WGS) entry which is preliminary data.</text>
</comment>
<dbReference type="InterPro" id="IPR052369">
    <property type="entry name" value="UG_Glycosaminoglycan_Hydrolase"/>
</dbReference>
<dbReference type="RefSeq" id="WP_346823475.1">
    <property type="nucleotide sequence ID" value="NZ_JBDKWZ010000016.1"/>
</dbReference>
<evidence type="ECO:0000256" key="1">
    <source>
        <dbReference type="ARBA" id="ARBA00022801"/>
    </source>
</evidence>
<dbReference type="InterPro" id="IPR008928">
    <property type="entry name" value="6-hairpin_glycosidase_sf"/>
</dbReference>
<dbReference type="InterPro" id="IPR012341">
    <property type="entry name" value="6hp_glycosidase-like_sf"/>
</dbReference>
<reference evidence="4 5" key="1">
    <citation type="submission" date="2024-04" db="EMBL/GenBank/DDBJ databases">
        <title>Novel genus in family Flammeovirgaceae.</title>
        <authorList>
            <person name="Nguyen T.H."/>
            <person name="Vuong T.Q."/>
            <person name="Le H."/>
            <person name="Kim S.-G."/>
        </authorList>
    </citation>
    <scope>NUCLEOTIDE SEQUENCE [LARGE SCALE GENOMIC DNA]</scope>
    <source>
        <strain evidence="4 5">JCM 23209</strain>
    </source>
</reference>
<feature type="chain" id="PRO_5043567038" evidence="3">
    <location>
        <begin position="23"/>
        <end position="423"/>
    </location>
</feature>
<keyword evidence="1 4" id="KW-0378">Hydrolase</keyword>
<dbReference type="PANTHER" id="PTHR36845">
    <property type="entry name" value="HYDROLASE, PUTATIVE (AFU_ORTHOLOGUE AFUA_7G05090)-RELATED"/>
    <property type="match status" value="1"/>
</dbReference>
<dbReference type="SUPFAM" id="SSF48208">
    <property type="entry name" value="Six-hairpin glycosidases"/>
    <property type="match status" value="1"/>
</dbReference>
<dbReference type="GO" id="GO:0000272">
    <property type="term" value="P:polysaccharide catabolic process"/>
    <property type="evidence" value="ECO:0007669"/>
    <property type="project" value="TreeGrafter"/>
</dbReference>
<dbReference type="AlphaFoldDB" id="A0AAW9SDY3"/>
<sequence length="423" mass="48905">MMKKRYLFACLLLLFNACSNPGKEKEQSTEVITPPIYNGLIADNFQLAEKHFSNMLDVCEDATKIPRTTKEDSSLVTVGIHNWTSGFFAGSLWYLYEYTHDEKWKQAAEKWTRALEPIQHYTRHHDVGFMMYCSYGNGRRLGADSTYQDILIQTAKSLSTRFHPNTGCIKSWDYRKAWDDKTEWFYPVIIDNMMNLELLFYASKASGDPQYKEIAIRHALTTMKNHYRPDFSSYHVVDYDTLNGEVLDQATCQGFTDASAWARGQAWGLYGYTMVYRETKDPQFLTFAQNIADYILSRLPEDHIPYWDFDVFNKEFRPEWKYNPADFPTVPRDASAAAVIASAFYELSTFVENGEKYKAQADAIIKELSTSEYLAQPGENNNFMLKHSVGSIPHGVEIDVPLVYADYYFLEALLRKQKLEKNS</sequence>
<evidence type="ECO:0000313" key="5">
    <source>
        <dbReference type="Proteomes" id="UP001403385"/>
    </source>
</evidence>
<protein>
    <submittedName>
        <fullName evidence="4">Glucuronyl hydrolase</fullName>
    </submittedName>
</protein>
<name>A0AAW9SDY3_9BACT</name>
<evidence type="ECO:0000256" key="3">
    <source>
        <dbReference type="SAM" id="SignalP"/>
    </source>
</evidence>
<dbReference type="EMBL" id="JBDKWZ010000016">
    <property type="protein sequence ID" value="MEN7550693.1"/>
    <property type="molecule type" value="Genomic_DNA"/>
</dbReference>
<dbReference type="Proteomes" id="UP001403385">
    <property type="component" value="Unassembled WGS sequence"/>
</dbReference>
<comment type="similarity">
    <text evidence="2">Belongs to the glycosyl hydrolase 88 family.</text>
</comment>
<accession>A0AAW9SDY3</accession>
<organism evidence="4 5">
    <name type="scientific">Rapidithrix thailandica</name>
    <dbReference type="NCBI Taxonomy" id="413964"/>
    <lineage>
        <taxon>Bacteria</taxon>
        <taxon>Pseudomonadati</taxon>
        <taxon>Bacteroidota</taxon>
        <taxon>Cytophagia</taxon>
        <taxon>Cytophagales</taxon>
        <taxon>Flammeovirgaceae</taxon>
        <taxon>Rapidithrix</taxon>
    </lineage>
</organism>